<dbReference type="EMBL" id="BRXZ01002886">
    <property type="protein sequence ID" value="GMH72249.1"/>
    <property type="molecule type" value="Genomic_DNA"/>
</dbReference>
<reference evidence="1" key="1">
    <citation type="submission" date="2022-07" db="EMBL/GenBank/DDBJ databases">
        <title>Genome analysis of Parmales, a sister group of diatoms, reveals the evolutionary specialization of diatoms from phago-mixotrophs to photoautotrophs.</title>
        <authorList>
            <person name="Ban H."/>
            <person name="Sato S."/>
            <person name="Yoshikawa S."/>
            <person name="Kazumasa Y."/>
            <person name="Nakamura Y."/>
            <person name="Ichinomiya M."/>
            <person name="Saitoh K."/>
            <person name="Sato N."/>
            <person name="Blanc-Mathieu R."/>
            <person name="Endo H."/>
            <person name="Kuwata A."/>
            <person name="Ogata H."/>
        </authorList>
    </citation>
    <scope>NUCLEOTIDE SEQUENCE</scope>
</reference>
<protein>
    <submittedName>
        <fullName evidence="1">Uncharacterized protein</fullName>
    </submittedName>
</protein>
<gene>
    <name evidence="1" type="ORF">TrRE_jg56</name>
</gene>
<dbReference type="Proteomes" id="UP001165082">
    <property type="component" value="Unassembled WGS sequence"/>
</dbReference>
<proteinExistence type="predicted"/>
<comment type="caution">
    <text evidence="1">The sequence shown here is derived from an EMBL/GenBank/DDBJ whole genome shotgun (WGS) entry which is preliminary data.</text>
</comment>
<sequence>MAAETLEWKDHQWMKEYKVSNQILPFLPLRPSIITSFLTSIISHPTRHEFLQPTLKLILLESSASSNPPLRAALIKYACSAWWSVTRSISSSSSSSLQANYATMIRTLPSYFDKATLTTTIAELGDSDLLSKSNYGLPALLTGSVNESGMYVYTTKVWRSARLSGRSPSFVSSVTSSVSRGGEGLRAAALEICAWSNLNAKVDHDPKPSDPEMEGIKKLYLEGLKCEISDKGTGGEWWGMDLAPEEVMECIATLACSVVSSLDSISVLRALSLGLLLEGGTSRWGGDAEFVCAAYWGTGDKGVERERER</sequence>
<feature type="non-terminal residue" evidence="1">
    <location>
        <position position="309"/>
    </location>
</feature>
<organism evidence="1 2">
    <name type="scientific">Triparma retinervis</name>
    <dbReference type="NCBI Taxonomy" id="2557542"/>
    <lineage>
        <taxon>Eukaryota</taxon>
        <taxon>Sar</taxon>
        <taxon>Stramenopiles</taxon>
        <taxon>Ochrophyta</taxon>
        <taxon>Bolidophyceae</taxon>
        <taxon>Parmales</taxon>
        <taxon>Triparmaceae</taxon>
        <taxon>Triparma</taxon>
    </lineage>
</organism>
<evidence type="ECO:0000313" key="2">
    <source>
        <dbReference type="Proteomes" id="UP001165082"/>
    </source>
</evidence>
<dbReference type="AlphaFoldDB" id="A0A9W7APY1"/>
<keyword evidence="2" id="KW-1185">Reference proteome</keyword>
<accession>A0A9W7APY1</accession>
<evidence type="ECO:0000313" key="1">
    <source>
        <dbReference type="EMBL" id="GMH72249.1"/>
    </source>
</evidence>
<name>A0A9W7APY1_9STRA</name>